<dbReference type="Proteomes" id="UP000887159">
    <property type="component" value="Unassembled WGS sequence"/>
</dbReference>
<evidence type="ECO:0000313" key="3">
    <source>
        <dbReference type="Proteomes" id="UP000887159"/>
    </source>
</evidence>
<organism evidence="2 3">
    <name type="scientific">Trichonephila clavipes</name>
    <name type="common">Golden silk orbweaver</name>
    <name type="synonym">Nephila clavipes</name>
    <dbReference type="NCBI Taxonomy" id="2585209"/>
    <lineage>
        <taxon>Eukaryota</taxon>
        <taxon>Metazoa</taxon>
        <taxon>Ecdysozoa</taxon>
        <taxon>Arthropoda</taxon>
        <taxon>Chelicerata</taxon>
        <taxon>Arachnida</taxon>
        <taxon>Araneae</taxon>
        <taxon>Araneomorphae</taxon>
        <taxon>Entelegynae</taxon>
        <taxon>Araneoidea</taxon>
        <taxon>Nephilidae</taxon>
        <taxon>Trichonephila</taxon>
    </lineage>
</organism>
<comment type="caution">
    <text evidence="2">The sequence shown here is derived from an EMBL/GenBank/DDBJ whole genome shotgun (WGS) entry which is preliminary data.</text>
</comment>
<protein>
    <submittedName>
        <fullName evidence="2">Uncharacterized protein</fullName>
    </submittedName>
</protein>
<proteinExistence type="predicted"/>
<name>A0A8X6VPA2_TRICX</name>
<keyword evidence="3" id="KW-1185">Reference proteome</keyword>
<feature type="region of interest" description="Disordered" evidence="1">
    <location>
        <begin position="1"/>
        <end position="29"/>
    </location>
</feature>
<accession>A0A8X6VPA2</accession>
<dbReference type="AlphaFoldDB" id="A0A8X6VPA2"/>
<reference evidence="2" key="1">
    <citation type="submission" date="2020-08" db="EMBL/GenBank/DDBJ databases">
        <title>Multicomponent nature underlies the extraordinary mechanical properties of spider dragline silk.</title>
        <authorList>
            <person name="Kono N."/>
            <person name="Nakamura H."/>
            <person name="Mori M."/>
            <person name="Yoshida Y."/>
            <person name="Ohtoshi R."/>
            <person name="Malay A.D."/>
            <person name="Moran D.A.P."/>
            <person name="Tomita M."/>
            <person name="Numata K."/>
            <person name="Arakawa K."/>
        </authorList>
    </citation>
    <scope>NUCLEOTIDE SEQUENCE</scope>
</reference>
<evidence type="ECO:0000313" key="2">
    <source>
        <dbReference type="EMBL" id="GFY15983.1"/>
    </source>
</evidence>
<evidence type="ECO:0000256" key="1">
    <source>
        <dbReference type="SAM" id="MobiDB-lite"/>
    </source>
</evidence>
<sequence length="107" mass="12383">MHKEERNFGKGKKRKTSSKFSRKSDTKKRKIVQIQVLLPSIRIHERISRTEKTLQKALLMPSLRDGNAIETLLMTAQINTDFVNQPVPSTTEPSTSLRRVELMHVDR</sequence>
<gene>
    <name evidence="2" type="primary">NCL1_46722</name>
    <name evidence="2" type="ORF">TNCV_1286281</name>
</gene>
<dbReference type="EMBL" id="BMAU01021335">
    <property type="protein sequence ID" value="GFY15983.1"/>
    <property type="molecule type" value="Genomic_DNA"/>
</dbReference>
<feature type="compositionally biased region" description="Basic residues" evidence="1">
    <location>
        <begin position="9"/>
        <end position="29"/>
    </location>
</feature>